<protein>
    <submittedName>
        <fullName evidence="1">Uncharacterized protein</fullName>
    </submittedName>
</protein>
<comment type="caution">
    <text evidence="1">The sequence shown here is derived from an EMBL/GenBank/DDBJ whole genome shotgun (WGS) entry which is preliminary data.</text>
</comment>
<accession>C0E3T6</accession>
<dbReference type="Proteomes" id="UP000006247">
    <property type="component" value="Unassembled WGS sequence"/>
</dbReference>
<dbReference type="EMBL" id="ACEB01000022">
    <property type="protein sequence ID" value="EEG26829.1"/>
    <property type="molecule type" value="Genomic_DNA"/>
</dbReference>
<dbReference type="AlphaFoldDB" id="C0E3T6"/>
<dbReference type="HOGENOM" id="CLU_3268730_0_0_11"/>
<name>C0E3T6_9CORY</name>
<proteinExistence type="predicted"/>
<evidence type="ECO:0000313" key="1">
    <source>
        <dbReference type="EMBL" id="EEG26829.1"/>
    </source>
</evidence>
<gene>
    <name evidence="1" type="ORF">CORMATOL_01652</name>
</gene>
<organism evidence="1 2">
    <name type="scientific">Corynebacterium matruchotii ATCC 33806</name>
    <dbReference type="NCBI Taxonomy" id="566549"/>
    <lineage>
        <taxon>Bacteria</taxon>
        <taxon>Bacillati</taxon>
        <taxon>Actinomycetota</taxon>
        <taxon>Actinomycetes</taxon>
        <taxon>Mycobacteriales</taxon>
        <taxon>Corynebacteriaceae</taxon>
        <taxon>Corynebacterium</taxon>
    </lineage>
</organism>
<evidence type="ECO:0000313" key="2">
    <source>
        <dbReference type="Proteomes" id="UP000006247"/>
    </source>
</evidence>
<sequence>MFKENHSWYDHMWYTDPLKCDVGLIERLLLFPSCLTIWVLI</sequence>
<reference evidence="1 2" key="1">
    <citation type="submission" date="2009-01" db="EMBL/GenBank/DDBJ databases">
        <authorList>
            <person name="Fulton L."/>
            <person name="Clifton S."/>
            <person name="Chinwalla A.T."/>
            <person name="Mitreva M."/>
            <person name="Sodergren E."/>
            <person name="Weinstock G."/>
            <person name="Clifton S."/>
            <person name="Dooling D.J."/>
            <person name="Fulton B."/>
            <person name="Minx P."/>
            <person name="Pepin K.H."/>
            <person name="Johnson M."/>
            <person name="Bhonagiri V."/>
            <person name="Nash W.E."/>
            <person name="Mardis E.R."/>
            <person name="Wilson R.K."/>
        </authorList>
    </citation>
    <scope>NUCLEOTIDE SEQUENCE [LARGE SCALE GENOMIC DNA]</scope>
    <source>
        <strain evidence="1 2">ATCC 33806</strain>
    </source>
</reference>